<evidence type="ECO:0000313" key="2">
    <source>
        <dbReference type="Proteomes" id="UP000694892"/>
    </source>
</evidence>
<protein>
    <submittedName>
        <fullName evidence="1">Uncharacterized protein</fullName>
    </submittedName>
</protein>
<evidence type="ECO:0000313" key="1">
    <source>
        <dbReference type="EMBL" id="OCT71168.1"/>
    </source>
</evidence>
<organism evidence="1 2">
    <name type="scientific">Xenopus laevis</name>
    <name type="common">African clawed frog</name>
    <dbReference type="NCBI Taxonomy" id="8355"/>
    <lineage>
        <taxon>Eukaryota</taxon>
        <taxon>Metazoa</taxon>
        <taxon>Chordata</taxon>
        <taxon>Craniata</taxon>
        <taxon>Vertebrata</taxon>
        <taxon>Euteleostomi</taxon>
        <taxon>Amphibia</taxon>
        <taxon>Batrachia</taxon>
        <taxon>Anura</taxon>
        <taxon>Pipoidea</taxon>
        <taxon>Pipidae</taxon>
        <taxon>Xenopodinae</taxon>
        <taxon>Xenopus</taxon>
        <taxon>Xenopus</taxon>
    </lineage>
</organism>
<sequence>MLPFLSSVPLQKKQEKPRLTLHVGELVYRPKHHSAKHCLCQLPLRCHSAIHIEFLCCYPRTPLYTNLARVQILHVTGITLAANSTLSLSLSTGIAAKTLFNSFAL</sequence>
<name>A0A974CDF0_XENLA</name>
<accession>A0A974CDF0</accession>
<dbReference type="Proteomes" id="UP000694892">
    <property type="component" value="Chromosome 7S"/>
</dbReference>
<proteinExistence type="predicted"/>
<gene>
    <name evidence="1" type="ORF">XELAEV_18038074mg</name>
</gene>
<dbReference type="EMBL" id="CM004479">
    <property type="protein sequence ID" value="OCT71168.1"/>
    <property type="molecule type" value="Genomic_DNA"/>
</dbReference>
<dbReference type="AlphaFoldDB" id="A0A974CDF0"/>
<reference evidence="2" key="1">
    <citation type="journal article" date="2016" name="Nature">
        <title>Genome evolution in the allotetraploid frog Xenopus laevis.</title>
        <authorList>
            <person name="Session A.M."/>
            <person name="Uno Y."/>
            <person name="Kwon T."/>
            <person name="Chapman J.A."/>
            <person name="Toyoda A."/>
            <person name="Takahashi S."/>
            <person name="Fukui A."/>
            <person name="Hikosaka A."/>
            <person name="Suzuki A."/>
            <person name="Kondo M."/>
            <person name="van Heeringen S.J."/>
            <person name="Quigley I."/>
            <person name="Heinz S."/>
            <person name="Ogino H."/>
            <person name="Ochi H."/>
            <person name="Hellsten U."/>
            <person name="Lyons J.B."/>
            <person name="Simakov O."/>
            <person name="Putnam N."/>
            <person name="Stites J."/>
            <person name="Kuroki Y."/>
            <person name="Tanaka T."/>
            <person name="Michiue T."/>
            <person name="Watanabe M."/>
            <person name="Bogdanovic O."/>
            <person name="Lister R."/>
            <person name="Georgiou G."/>
            <person name="Paranjpe S.S."/>
            <person name="van Kruijsbergen I."/>
            <person name="Shu S."/>
            <person name="Carlson J."/>
            <person name="Kinoshita T."/>
            <person name="Ohta Y."/>
            <person name="Mawaribuchi S."/>
            <person name="Jenkins J."/>
            <person name="Grimwood J."/>
            <person name="Schmutz J."/>
            <person name="Mitros T."/>
            <person name="Mozaffari S.V."/>
            <person name="Suzuki Y."/>
            <person name="Haramoto Y."/>
            <person name="Yamamoto T.S."/>
            <person name="Takagi C."/>
            <person name="Heald R."/>
            <person name="Miller K."/>
            <person name="Haudenschild C."/>
            <person name="Kitzman J."/>
            <person name="Nakayama T."/>
            <person name="Izutsu Y."/>
            <person name="Robert J."/>
            <person name="Fortriede J."/>
            <person name="Burns K."/>
            <person name="Lotay V."/>
            <person name="Karimi K."/>
            <person name="Yasuoka Y."/>
            <person name="Dichmann D.S."/>
            <person name="Flajnik M.F."/>
            <person name="Houston D.W."/>
            <person name="Shendure J."/>
            <person name="DuPasquier L."/>
            <person name="Vize P.D."/>
            <person name="Zorn A.M."/>
            <person name="Ito M."/>
            <person name="Marcotte E.M."/>
            <person name="Wallingford J.B."/>
            <person name="Ito Y."/>
            <person name="Asashima M."/>
            <person name="Ueno N."/>
            <person name="Matsuda Y."/>
            <person name="Veenstra G.J."/>
            <person name="Fujiyama A."/>
            <person name="Harland R.M."/>
            <person name="Taira M."/>
            <person name="Rokhsar D.S."/>
        </authorList>
    </citation>
    <scope>NUCLEOTIDE SEQUENCE [LARGE SCALE GENOMIC DNA]</scope>
    <source>
        <strain evidence="2">J</strain>
    </source>
</reference>